<feature type="region of interest" description="Disordered" evidence="1">
    <location>
        <begin position="72"/>
        <end position="132"/>
    </location>
</feature>
<reference evidence="2 3" key="1">
    <citation type="submission" date="2021-03" db="EMBL/GenBank/DDBJ databases">
        <title>Genomic Encyclopedia of Type Strains, Phase IV (KMG-IV): sequencing the most valuable type-strain genomes for metagenomic binning, comparative biology and taxonomic classification.</title>
        <authorList>
            <person name="Goeker M."/>
        </authorList>
    </citation>
    <scope>NUCLEOTIDE SEQUENCE [LARGE SCALE GENOMIC DNA]</scope>
    <source>
        <strain evidence="2 3">DSM 27138</strain>
    </source>
</reference>
<name>A0ABS4JNA5_9FIRM</name>
<keyword evidence="3" id="KW-1185">Reference proteome</keyword>
<sequence length="180" mass="18996">MSTVAYLLLGLAVIGALAYALYEVTARQRRLMAELTRLERLTAEVAMSAEAVLDEVDRRVAQLKQLADALAAGAPGAAEPARPARRQRGGARTAPRPAQEEAPAVPHDAAQEPEPEAAAQTSPDEAAGAAAADRYAGVREAVCRMADEGKSPLEIAEALQLPRGEVQLILNLRGKSHQMG</sequence>
<evidence type="ECO:0000313" key="3">
    <source>
        <dbReference type="Proteomes" id="UP001519289"/>
    </source>
</evidence>
<feature type="compositionally biased region" description="Low complexity" evidence="1">
    <location>
        <begin position="72"/>
        <end position="81"/>
    </location>
</feature>
<dbReference type="EMBL" id="JAGGLG010000002">
    <property type="protein sequence ID" value="MBP2017013.1"/>
    <property type="molecule type" value="Genomic_DNA"/>
</dbReference>
<feature type="compositionally biased region" description="Low complexity" evidence="1">
    <location>
        <begin position="116"/>
        <end position="132"/>
    </location>
</feature>
<organism evidence="2 3">
    <name type="scientific">Symbiobacterium terraclitae</name>
    <dbReference type="NCBI Taxonomy" id="557451"/>
    <lineage>
        <taxon>Bacteria</taxon>
        <taxon>Bacillati</taxon>
        <taxon>Bacillota</taxon>
        <taxon>Clostridia</taxon>
        <taxon>Eubacteriales</taxon>
        <taxon>Symbiobacteriaceae</taxon>
        <taxon>Symbiobacterium</taxon>
    </lineage>
</organism>
<comment type="caution">
    <text evidence="2">The sequence shown here is derived from an EMBL/GenBank/DDBJ whole genome shotgun (WGS) entry which is preliminary data.</text>
</comment>
<proteinExistence type="predicted"/>
<gene>
    <name evidence="2" type="ORF">J2Z79_000387</name>
</gene>
<evidence type="ECO:0000313" key="2">
    <source>
        <dbReference type="EMBL" id="MBP2017013.1"/>
    </source>
</evidence>
<evidence type="ECO:0000256" key="1">
    <source>
        <dbReference type="SAM" id="MobiDB-lite"/>
    </source>
</evidence>
<protein>
    <submittedName>
        <fullName evidence="2">Membrane protein</fullName>
    </submittedName>
</protein>
<dbReference type="RefSeq" id="WP_209465165.1">
    <property type="nucleotide sequence ID" value="NZ_JAGGLG010000002.1"/>
</dbReference>
<dbReference type="Proteomes" id="UP001519289">
    <property type="component" value="Unassembled WGS sequence"/>
</dbReference>
<accession>A0ABS4JNA5</accession>